<reference evidence="3" key="1">
    <citation type="journal article" date="2005" name="Nature">
        <title>Sequencing of Aspergillus nidulans and comparative analysis with A. fumigatus and A. oryzae.</title>
        <authorList>
            <person name="Galagan J.E."/>
            <person name="Calvo S.E."/>
            <person name="Cuomo C."/>
            <person name="Ma L.J."/>
            <person name="Wortman J.R."/>
            <person name="Batzoglou S."/>
            <person name="Lee S.I."/>
            <person name="Basturkmen M."/>
            <person name="Spevak C.C."/>
            <person name="Clutterbuck J."/>
            <person name="Kapitonov V."/>
            <person name="Jurka J."/>
            <person name="Scazzocchio C."/>
            <person name="Farman M."/>
            <person name="Butler J."/>
            <person name="Purcell S."/>
            <person name="Harris S."/>
            <person name="Braus G.H."/>
            <person name="Draht O."/>
            <person name="Busch S."/>
            <person name="D'Enfert C."/>
            <person name="Bouchier C."/>
            <person name="Goldman G.H."/>
            <person name="Bell-Pedersen D."/>
            <person name="Griffiths-Jones S."/>
            <person name="Doonan J.H."/>
            <person name="Yu J."/>
            <person name="Vienken K."/>
            <person name="Pain A."/>
            <person name="Freitag M."/>
            <person name="Selker E.U."/>
            <person name="Archer D.B."/>
            <person name="Penalva M.A."/>
            <person name="Oakley B.R."/>
            <person name="Momany M."/>
            <person name="Tanaka T."/>
            <person name="Kumagai T."/>
            <person name="Asai K."/>
            <person name="Machida M."/>
            <person name="Nierman W.C."/>
            <person name="Denning D.W."/>
            <person name="Caddick M."/>
            <person name="Hynes M."/>
            <person name="Paoletti M."/>
            <person name="Fischer R."/>
            <person name="Miller B."/>
            <person name="Dyer P."/>
            <person name="Sachs M.S."/>
            <person name="Osmani S.A."/>
            <person name="Birren B.W."/>
        </authorList>
    </citation>
    <scope>NUCLEOTIDE SEQUENCE [LARGE SCALE GENOMIC DNA]</scope>
    <source>
        <strain evidence="3">FGSC A4 / ATCC 38163 / CBS 112.46 / NRRL 194 / M139</strain>
    </source>
</reference>
<reference evidence="3" key="2">
    <citation type="journal article" date="2009" name="Fungal Genet. Biol.">
        <title>The 2008 update of the Aspergillus nidulans genome annotation: a community effort.</title>
        <authorList>
            <person name="Wortman J.R."/>
            <person name="Gilsenan J.M."/>
            <person name="Joardar V."/>
            <person name="Deegan J."/>
            <person name="Clutterbuck J."/>
            <person name="Andersen M.R."/>
            <person name="Archer D."/>
            <person name="Bencina M."/>
            <person name="Braus G."/>
            <person name="Coutinho P."/>
            <person name="von Dohren H."/>
            <person name="Doonan J."/>
            <person name="Driessen A.J."/>
            <person name="Durek P."/>
            <person name="Espeso E."/>
            <person name="Fekete E."/>
            <person name="Flipphi M."/>
            <person name="Estrada C.G."/>
            <person name="Geysens S."/>
            <person name="Goldman G."/>
            <person name="de Groot P.W."/>
            <person name="Hansen K."/>
            <person name="Harris S.D."/>
            <person name="Heinekamp T."/>
            <person name="Helmstaedt K."/>
            <person name="Henrissat B."/>
            <person name="Hofmann G."/>
            <person name="Homan T."/>
            <person name="Horio T."/>
            <person name="Horiuchi H."/>
            <person name="James S."/>
            <person name="Jones M."/>
            <person name="Karaffa L."/>
            <person name="Karanyi Z."/>
            <person name="Kato M."/>
            <person name="Keller N."/>
            <person name="Kelly D.E."/>
            <person name="Kiel J.A."/>
            <person name="Kim J.M."/>
            <person name="van der Klei I.J."/>
            <person name="Klis F.M."/>
            <person name="Kovalchuk A."/>
            <person name="Krasevec N."/>
            <person name="Kubicek C.P."/>
            <person name="Liu B."/>
            <person name="Maccabe A."/>
            <person name="Meyer V."/>
            <person name="Mirabito P."/>
            <person name="Miskei M."/>
            <person name="Mos M."/>
            <person name="Mullins J."/>
            <person name="Nelson D.R."/>
            <person name="Nielsen J."/>
            <person name="Oakley B.R."/>
            <person name="Osmani S.A."/>
            <person name="Pakula T."/>
            <person name="Paszewski A."/>
            <person name="Paulsen I."/>
            <person name="Pilsyk S."/>
            <person name="Pocsi I."/>
            <person name="Punt P.J."/>
            <person name="Ram A.F."/>
            <person name="Ren Q."/>
            <person name="Robellet X."/>
            <person name="Robson G."/>
            <person name="Seiboth B."/>
            <person name="van Solingen P."/>
            <person name="Specht T."/>
            <person name="Sun J."/>
            <person name="Taheri-Talesh N."/>
            <person name="Takeshita N."/>
            <person name="Ussery D."/>
            <person name="vanKuyk P.A."/>
            <person name="Visser H."/>
            <person name="van de Vondervoort P.J."/>
            <person name="de Vries R.P."/>
            <person name="Walton J."/>
            <person name="Xiang X."/>
            <person name="Xiong Y."/>
            <person name="Zeng A.P."/>
            <person name="Brandt B.W."/>
            <person name="Cornell M.J."/>
            <person name="van den Hondel C.A."/>
            <person name="Visser J."/>
            <person name="Oliver S.G."/>
            <person name="Turner G."/>
        </authorList>
    </citation>
    <scope>GENOME REANNOTATION</scope>
    <source>
        <strain evidence="3">FGSC A4 / ATCC 38163 / CBS 112.46 / NRRL 194 / M139</strain>
    </source>
</reference>
<evidence type="ECO:0000256" key="1">
    <source>
        <dbReference type="SAM" id="SignalP"/>
    </source>
</evidence>
<dbReference type="Proteomes" id="UP000000560">
    <property type="component" value="Chromosome II"/>
</dbReference>
<dbReference type="HOGENOM" id="CLU_3320029_0_0_1"/>
<dbReference type="EMBL" id="BN001302">
    <property type="protein sequence ID" value="CBF75388.1"/>
    <property type="molecule type" value="Genomic_DNA"/>
</dbReference>
<gene>
    <name evidence="2" type="ORF">ANIA_11416</name>
</gene>
<dbReference type="GeneID" id="74897006"/>
<organism evidence="2 3">
    <name type="scientific">Emericella nidulans (strain FGSC A4 / ATCC 38163 / CBS 112.46 / NRRL 194 / M139)</name>
    <name type="common">Aspergillus nidulans</name>
    <dbReference type="NCBI Taxonomy" id="227321"/>
    <lineage>
        <taxon>Eukaryota</taxon>
        <taxon>Fungi</taxon>
        <taxon>Dikarya</taxon>
        <taxon>Ascomycota</taxon>
        <taxon>Pezizomycotina</taxon>
        <taxon>Eurotiomycetes</taxon>
        <taxon>Eurotiomycetidae</taxon>
        <taxon>Eurotiales</taxon>
        <taxon>Aspergillaceae</taxon>
        <taxon>Aspergillus</taxon>
        <taxon>Aspergillus subgen. Nidulantes</taxon>
    </lineage>
</organism>
<dbReference type="AlphaFoldDB" id="C8V707"/>
<evidence type="ECO:0000313" key="3">
    <source>
        <dbReference type="Proteomes" id="UP000000560"/>
    </source>
</evidence>
<dbReference type="RefSeq" id="XP_050467450.1">
    <property type="nucleotide sequence ID" value="XM_050611419.1"/>
</dbReference>
<feature type="chain" id="PRO_5002993065" evidence="1">
    <location>
        <begin position="17"/>
        <end position="39"/>
    </location>
</feature>
<protein>
    <submittedName>
        <fullName evidence="2">Uncharacterized protein</fullName>
    </submittedName>
</protein>
<accession>C8V707</accession>
<evidence type="ECO:0000313" key="2">
    <source>
        <dbReference type="EMBL" id="CBF75388.1"/>
    </source>
</evidence>
<name>C8V707_EMENI</name>
<sequence length="39" mass="4081">MEKAFCLASLLAPVMLEDVFVITDGVSKVASASADQEPP</sequence>
<dbReference type="InParanoid" id="C8V707"/>
<proteinExistence type="predicted"/>
<keyword evidence="1" id="KW-0732">Signal</keyword>
<keyword evidence="3" id="KW-1185">Reference proteome</keyword>
<dbReference type="KEGG" id="ani:ANIA_11416"/>
<feature type="signal peptide" evidence="1">
    <location>
        <begin position="1"/>
        <end position="16"/>
    </location>
</feature>